<dbReference type="EMBL" id="JBAKAW010000001">
    <property type="protein sequence ID" value="MEL0653539.1"/>
    <property type="molecule type" value="Genomic_DNA"/>
</dbReference>
<dbReference type="Proteomes" id="UP001371391">
    <property type="component" value="Unassembled WGS sequence"/>
</dbReference>
<gene>
    <name evidence="1" type="ORF">V6257_00705</name>
</gene>
<protein>
    <submittedName>
        <fullName evidence="1">Uncharacterized protein</fullName>
    </submittedName>
</protein>
<keyword evidence="2" id="KW-1185">Reference proteome</keyword>
<reference evidence="1 2" key="1">
    <citation type="submission" date="2024-02" db="EMBL/GenBank/DDBJ databases">
        <title>Bacteria isolated from the canopy kelp, Nereocystis luetkeana.</title>
        <authorList>
            <person name="Pfister C.A."/>
            <person name="Younker I.T."/>
            <person name="Light S.H."/>
        </authorList>
    </citation>
    <scope>NUCLEOTIDE SEQUENCE [LARGE SCALE GENOMIC DNA]</scope>
    <source>
        <strain evidence="1 2">TI.1.03</strain>
    </source>
</reference>
<sequence length="41" mass="4946">MNLEFIAKNGFDTYIKDNQFRKRNPLFKDSETYEIEQESAD</sequence>
<accession>A0ABU9GVC4</accession>
<comment type="caution">
    <text evidence="1">The sequence shown here is derived from an EMBL/GenBank/DDBJ whole genome shotgun (WGS) entry which is preliminary data.</text>
</comment>
<name>A0ABU9GVC4_9GAMM</name>
<evidence type="ECO:0000313" key="1">
    <source>
        <dbReference type="EMBL" id="MEL0653539.1"/>
    </source>
</evidence>
<proteinExistence type="predicted"/>
<evidence type="ECO:0000313" key="2">
    <source>
        <dbReference type="Proteomes" id="UP001371391"/>
    </source>
</evidence>
<organism evidence="1 2">
    <name type="scientific">Pseudoalteromonas issachenkonii</name>
    <dbReference type="NCBI Taxonomy" id="152297"/>
    <lineage>
        <taxon>Bacteria</taxon>
        <taxon>Pseudomonadati</taxon>
        <taxon>Pseudomonadota</taxon>
        <taxon>Gammaproteobacteria</taxon>
        <taxon>Alteromonadales</taxon>
        <taxon>Pseudoalteromonadaceae</taxon>
        <taxon>Pseudoalteromonas</taxon>
    </lineage>
</organism>